<comment type="caution">
    <text evidence="8">The sequence shown here is derived from an EMBL/GenBank/DDBJ whole genome shotgun (WGS) entry which is preliminary data.</text>
</comment>
<sequence>MIRDQFLLDISHELIVDNFAGGGGASCGIELALGRHVDIAINHDPEAVAMHAINHPQTEHHCESVWDVDPLALTRGRPVGLAWFSPDCKHFSKAKGGKPRDKNIRGLAWVAMRWAALVRPRVIMLENVEEFKTWGPVLADGNPCPKRKGDTFRSFVRQLQEKGYAVEWRELRACDYGAPTIRKRLFLVARCDGQPIVWPEPTHGAPDSAAVVAKQRKPWRTAAECIDWSIPCPSIFERAKPLAEATQRRIARGLQRYVMDAADPFIVGIDHRGSGTAPVWPGRQLITTITAEARHAVVAPHLTKFRTGSTGADLRTPMPTITAGPKENPAGAPHALGIVAPTLVQTGYGERPGQAPRAPGLDKPLGTVVAGGAKHALVSAFMAKHFTGVVGHELRDPLHTVTATDHHALVSAQLVGCGGRAGQSRPRDAGESMQTITAKGDTAIATSHLVKLRGECTGSATAEPVPTVTASGTHIGEVRAFLVKYYSEGGQDQDCRDPMHTIPTKDRLGLVTVAGEQYQIADIGMRMLEPHELYAAQGFPSSYVIAPVINGRRLPKHAQVRMCGNSVSPPMAAALARANVPELASWSAREAKRIKEAA</sequence>
<dbReference type="PANTHER" id="PTHR10629">
    <property type="entry name" value="CYTOSINE-SPECIFIC METHYLTRANSFERASE"/>
    <property type="match status" value="1"/>
</dbReference>
<dbReference type="EMBL" id="CAJZAH010000002">
    <property type="protein sequence ID" value="CAG9173231.1"/>
    <property type="molecule type" value="Genomic_DNA"/>
</dbReference>
<reference evidence="8 9" key="1">
    <citation type="submission" date="2021-08" db="EMBL/GenBank/DDBJ databases">
        <authorList>
            <person name="Peeters C."/>
        </authorList>
    </citation>
    <scope>NUCLEOTIDE SEQUENCE [LARGE SCALE GENOMIC DNA]</scope>
    <source>
        <strain evidence="8 9">LMG 21510</strain>
    </source>
</reference>
<keyword evidence="3 7" id="KW-0808">Transferase</keyword>
<evidence type="ECO:0000256" key="3">
    <source>
        <dbReference type="ARBA" id="ARBA00022679"/>
    </source>
</evidence>
<dbReference type="EC" id="2.1.1.37" evidence="1"/>
<evidence type="ECO:0000313" key="8">
    <source>
        <dbReference type="EMBL" id="CAG9173231.1"/>
    </source>
</evidence>
<dbReference type="Pfam" id="PF00145">
    <property type="entry name" value="DNA_methylase"/>
    <property type="match status" value="2"/>
</dbReference>
<evidence type="ECO:0000256" key="7">
    <source>
        <dbReference type="PROSITE-ProRule" id="PRU01016"/>
    </source>
</evidence>
<organism evidence="8 9">
    <name type="scientific">Cupriavidus respiraculi</name>
    <dbReference type="NCBI Taxonomy" id="195930"/>
    <lineage>
        <taxon>Bacteria</taxon>
        <taxon>Pseudomonadati</taxon>
        <taxon>Pseudomonadota</taxon>
        <taxon>Betaproteobacteria</taxon>
        <taxon>Burkholderiales</taxon>
        <taxon>Burkholderiaceae</taxon>
        <taxon>Cupriavidus</taxon>
    </lineage>
</organism>
<dbReference type="PRINTS" id="PR00105">
    <property type="entry name" value="C5METTRFRASE"/>
</dbReference>
<protein>
    <recommendedName>
        <fullName evidence="1">DNA (cytosine-5-)-methyltransferase</fullName>
        <ecNumber evidence="1">2.1.1.37</ecNumber>
    </recommendedName>
</protein>
<dbReference type="InterPro" id="IPR050390">
    <property type="entry name" value="C5-Methyltransferase"/>
</dbReference>
<evidence type="ECO:0000256" key="2">
    <source>
        <dbReference type="ARBA" id="ARBA00022603"/>
    </source>
</evidence>
<evidence type="ECO:0000256" key="1">
    <source>
        <dbReference type="ARBA" id="ARBA00011975"/>
    </source>
</evidence>
<keyword evidence="4 7" id="KW-0949">S-adenosyl-L-methionine</keyword>
<dbReference type="InterPro" id="IPR029063">
    <property type="entry name" value="SAM-dependent_MTases_sf"/>
</dbReference>
<evidence type="ECO:0000313" key="9">
    <source>
        <dbReference type="Proteomes" id="UP000721236"/>
    </source>
</evidence>
<keyword evidence="9" id="KW-1185">Reference proteome</keyword>
<keyword evidence="5" id="KW-0680">Restriction system</keyword>
<dbReference type="Gene3D" id="3.40.50.150">
    <property type="entry name" value="Vaccinia Virus protein VP39"/>
    <property type="match status" value="1"/>
</dbReference>
<dbReference type="InterPro" id="IPR001525">
    <property type="entry name" value="C5_MeTfrase"/>
</dbReference>
<evidence type="ECO:0000256" key="5">
    <source>
        <dbReference type="ARBA" id="ARBA00022747"/>
    </source>
</evidence>
<name>A0ABN7YM03_9BURK</name>
<proteinExistence type="inferred from homology"/>
<dbReference type="RefSeq" id="WP_224041754.1">
    <property type="nucleotide sequence ID" value="NZ_CAJZAH010000002.1"/>
</dbReference>
<comment type="similarity">
    <text evidence="7">Belongs to the class I-like SAM-binding methyltransferase superfamily. C5-methyltransferase family.</text>
</comment>
<dbReference type="PANTHER" id="PTHR10629:SF52">
    <property type="entry name" value="DNA (CYTOSINE-5)-METHYLTRANSFERASE 1"/>
    <property type="match status" value="1"/>
</dbReference>
<evidence type="ECO:0000256" key="6">
    <source>
        <dbReference type="ARBA" id="ARBA00047422"/>
    </source>
</evidence>
<evidence type="ECO:0000256" key="4">
    <source>
        <dbReference type="ARBA" id="ARBA00022691"/>
    </source>
</evidence>
<accession>A0ABN7YM03</accession>
<dbReference type="SUPFAM" id="SSF53335">
    <property type="entry name" value="S-adenosyl-L-methionine-dependent methyltransferases"/>
    <property type="match status" value="1"/>
</dbReference>
<dbReference type="PROSITE" id="PS51679">
    <property type="entry name" value="SAM_MT_C5"/>
    <property type="match status" value="1"/>
</dbReference>
<gene>
    <name evidence="8" type="ORF">LMG21510_02193</name>
</gene>
<dbReference type="Gene3D" id="3.90.120.10">
    <property type="entry name" value="DNA Methylase, subunit A, domain 2"/>
    <property type="match status" value="1"/>
</dbReference>
<keyword evidence="2 7" id="KW-0489">Methyltransferase</keyword>
<comment type="catalytic activity">
    <reaction evidence="6">
        <text>a 2'-deoxycytidine in DNA + S-adenosyl-L-methionine = a 5-methyl-2'-deoxycytidine in DNA + S-adenosyl-L-homocysteine + H(+)</text>
        <dbReference type="Rhea" id="RHEA:13681"/>
        <dbReference type="Rhea" id="RHEA-COMP:11369"/>
        <dbReference type="Rhea" id="RHEA-COMP:11370"/>
        <dbReference type="ChEBI" id="CHEBI:15378"/>
        <dbReference type="ChEBI" id="CHEBI:57856"/>
        <dbReference type="ChEBI" id="CHEBI:59789"/>
        <dbReference type="ChEBI" id="CHEBI:85452"/>
        <dbReference type="ChEBI" id="CHEBI:85454"/>
        <dbReference type="EC" id="2.1.1.37"/>
    </reaction>
</comment>
<feature type="active site" evidence="7">
    <location>
        <position position="88"/>
    </location>
</feature>
<dbReference type="Proteomes" id="UP000721236">
    <property type="component" value="Unassembled WGS sequence"/>
</dbReference>